<evidence type="ECO:0000313" key="5">
    <source>
        <dbReference type="EMBL" id="KAL3775033.1"/>
    </source>
</evidence>
<reference evidence="5 6" key="1">
    <citation type="submission" date="2024-10" db="EMBL/GenBank/DDBJ databases">
        <title>Updated reference genomes for cyclostephanoid diatoms.</title>
        <authorList>
            <person name="Roberts W.R."/>
            <person name="Alverson A.J."/>
        </authorList>
    </citation>
    <scope>NUCLEOTIDE SEQUENCE [LARGE SCALE GENOMIC DNA]</scope>
    <source>
        <strain evidence="5 6">AJA010-31</strain>
    </source>
</reference>
<feature type="region of interest" description="Disordered" evidence="3">
    <location>
        <begin position="166"/>
        <end position="211"/>
    </location>
</feature>
<dbReference type="PANTHER" id="PTHR13789">
    <property type="entry name" value="MONOOXYGENASE"/>
    <property type="match status" value="1"/>
</dbReference>
<accession>A0ABD3NGN4</accession>
<dbReference type="InterPro" id="IPR036188">
    <property type="entry name" value="FAD/NAD-bd_sf"/>
</dbReference>
<protein>
    <recommendedName>
        <fullName evidence="4">FAD-binding domain-containing protein</fullName>
    </recommendedName>
</protein>
<organism evidence="5 6">
    <name type="scientific">Cyclotella atomus</name>
    <dbReference type="NCBI Taxonomy" id="382360"/>
    <lineage>
        <taxon>Eukaryota</taxon>
        <taxon>Sar</taxon>
        <taxon>Stramenopiles</taxon>
        <taxon>Ochrophyta</taxon>
        <taxon>Bacillariophyta</taxon>
        <taxon>Coscinodiscophyceae</taxon>
        <taxon>Thalassiosirophycidae</taxon>
        <taxon>Stephanodiscales</taxon>
        <taxon>Stephanodiscaceae</taxon>
        <taxon>Cyclotella</taxon>
    </lineage>
</organism>
<evidence type="ECO:0000256" key="1">
    <source>
        <dbReference type="ARBA" id="ARBA00023002"/>
    </source>
</evidence>
<name>A0ABD3NGN4_9STRA</name>
<dbReference type="Gene3D" id="3.50.50.60">
    <property type="entry name" value="FAD/NAD(P)-binding domain"/>
    <property type="match status" value="2"/>
</dbReference>
<keyword evidence="2" id="KW-0503">Monooxygenase</keyword>
<keyword evidence="6" id="KW-1185">Reference proteome</keyword>
<evidence type="ECO:0000313" key="6">
    <source>
        <dbReference type="Proteomes" id="UP001530400"/>
    </source>
</evidence>
<feature type="region of interest" description="Disordered" evidence="3">
    <location>
        <begin position="389"/>
        <end position="419"/>
    </location>
</feature>
<feature type="compositionally biased region" description="Polar residues" evidence="3">
    <location>
        <begin position="105"/>
        <end position="123"/>
    </location>
</feature>
<evidence type="ECO:0000259" key="4">
    <source>
        <dbReference type="Pfam" id="PF01494"/>
    </source>
</evidence>
<feature type="region of interest" description="Disordered" evidence="3">
    <location>
        <begin position="233"/>
        <end position="253"/>
    </location>
</feature>
<dbReference type="AlphaFoldDB" id="A0ABD3NGN4"/>
<dbReference type="InterPro" id="IPR002938">
    <property type="entry name" value="FAD-bd"/>
</dbReference>
<feature type="compositionally biased region" description="Acidic residues" evidence="3">
    <location>
        <begin position="404"/>
        <end position="416"/>
    </location>
</feature>
<evidence type="ECO:0000256" key="2">
    <source>
        <dbReference type="ARBA" id="ARBA00023033"/>
    </source>
</evidence>
<feature type="domain" description="FAD-binding" evidence="4">
    <location>
        <begin position="266"/>
        <end position="335"/>
    </location>
</feature>
<feature type="compositionally biased region" description="Basic and acidic residues" evidence="3">
    <location>
        <begin position="190"/>
        <end position="206"/>
    </location>
</feature>
<dbReference type="SUPFAM" id="SSF51905">
    <property type="entry name" value="FAD/NAD(P)-binding domain"/>
    <property type="match status" value="1"/>
</dbReference>
<evidence type="ECO:0000256" key="3">
    <source>
        <dbReference type="SAM" id="MobiDB-lite"/>
    </source>
</evidence>
<dbReference type="GO" id="GO:0004497">
    <property type="term" value="F:monooxygenase activity"/>
    <property type="evidence" value="ECO:0007669"/>
    <property type="project" value="UniProtKB-KW"/>
</dbReference>
<dbReference type="InterPro" id="IPR050493">
    <property type="entry name" value="FAD-dep_Monooxygenase_BioMet"/>
</dbReference>
<comment type="caution">
    <text evidence="5">The sequence shown here is derived from an EMBL/GenBank/DDBJ whole genome shotgun (WGS) entry which is preliminary data.</text>
</comment>
<feature type="region of interest" description="Disordered" evidence="3">
    <location>
        <begin position="92"/>
        <end position="123"/>
    </location>
</feature>
<dbReference type="Proteomes" id="UP001530400">
    <property type="component" value="Unassembled WGS sequence"/>
</dbReference>
<feature type="compositionally biased region" description="Low complexity" evidence="3">
    <location>
        <begin position="393"/>
        <end position="403"/>
    </location>
</feature>
<gene>
    <name evidence="5" type="ORF">ACHAWO_007218</name>
</gene>
<sequence length="654" mass="71376">MEHHPLVIIGGGIGGLTLALCLDQAYNHRSIDNTNSDNEPSSPKLEIHVYESTAAYTQEAGGAIGLYPNGLRVLKNLSNGFELEAFHGGSTDATAAADDDANGGEENSGSETNTRGSNTVKYNASTPSLLNEVRSAGCPYIYRRWMRHDGTEVAVAREDELLPGEEDYTICTGDGDNNQAVQDASNNDSNSKRRDSLAAQKADARPRGGSFRVVKGTVDSTLKRLSRISIRSDTSTTTASTGRSSNASSSSTTQRIETDLLSLGIRRWKYQQVLYEACQSVGIIIHFGKRLQSITSTPHPIHGFVSTLKFKDGSQTTSTLVIGADGINSKVRTYIANPINDVELAKKIEEYNPEYTGVTCFMGCANVERQRGISFPSSVTTRCHACYYPTRVPDPNNNNNSNNNDDDGNENNEDDAQQQQHEQVFQIYFPSPIERPDTWRTLSPEEAKIECRELASKMRQDGWDEQFLEPLESETLTGVLRVGLRSREALDVWHVGSSGGGGGGGGGGANVECARAVLLGDAAHPPVPYIGQGAMMAMEDAGTLSLVLAHYCPLLSDENSNSCSLDYTKFDKAMETYEKLRVGRTKAILGSSVQLGKTQQKRAESKLYNVYREWSIKTQVWLFGTLPVMRPGAAFNYVDRVEELLCENDDGGVE</sequence>
<feature type="compositionally biased region" description="Polar residues" evidence="3">
    <location>
        <begin position="175"/>
        <end position="184"/>
    </location>
</feature>
<dbReference type="Pfam" id="PF01494">
    <property type="entry name" value="FAD_binding_3"/>
    <property type="match status" value="1"/>
</dbReference>
<dbReference type="EMBL" id="JALLPJ020001169">
    <property type="protein sequence ID" value="KAL3775033.1"/>
    <property type="molecule type" value="Genomic_DNA"/>
</dbReference>
<dbReference type="PANTHER" id="PTHR13789:SF309">
    <property type="entry name" value="PUTATIVE (AFU_ORTHOLOGUE AFUA_6G14510)-RELATED"/>
    <property type="match status" value="1"/>
</dbReference>
<keyword evidence="1" id="KW-0560">Oxidoreductase</keyword>
<proteinExistence type="predicted"/>